<feature type="domain" description="Nicotinamide phosphoribosyltransferase N-terminal" evidence="10">
    <location>
        <begin position="3"/>
        <end position="100"/>
    </location>
</feature>
<comment type="pathway">
    <text evidence="5">Cofactor biosynthesis; NAD(+) biosynthesis; nicotinamide D-ribonucleotide from 5-phospho-alpha-D-ribose 1-diphosphate and nicotinamide: step 1/1.</text>
</comment>
<evidence type="ECO:0000256" key="7">
    <source>
        <dbReference type="ARBA" id="ARBA00035036"/>
    </source>
</evidence>
<dbReference type="InterPro" id="IPR041525">
    <property type="entry name" value="N/Namide_PRibTrfase"/>
</dbReference>
<dbReference type="EC" id="2.4.2.12" evidence="6"/>
<keyword evidence="3 11" id="KW-0328">Glycosyltransferase</keyword>
<evidence type="ECO:0000256" key="3">
    <source>
        <dbReference type="ARBA" id="ARBA00022676"/>
    </source>
</evidence>
<feature type="domain" description="Nicotinate/nicotinamide phosphoribosyltransferase" evidence="9">
    <location>
        <begin position="171"/>
        <end position="421"/>
    </location>
</feature>
<dbReference type="NCBIfam" id="NF006629">
    <property type="entry name" value="PRK09198.1"/>
    <property type="match status" value="1"/>
</dbReference>
<evidence type="ECO:0000259" key="10">
    <source>
        <dbReference type="Pfam" id="PF18127"/>
    </source>
</evidence>
<gene>
    <name evidence="11" type="ORF">CPAV1605_348</name>
</gene>
<dbReference type="PANTHER" id="PTHR43816:SF1">
    <property type="entry name" value="NICOTINAMIDE PHOSPHORIBOSYLTRANSFERASE"/>
    <property type="match status" value="1"/>
</dbReference>
<evidence type="ECO:0000256" key="5">
    <source>
        <dbReference type="ARBA" id="ARBA00035007"/>
    </source>
</evidence>
<dbReference type="Gene3D" id="3.20.20.70">
    <property type="entry name" value="Aldolase class I"/>
    <property type="match status" value="1"/>
</dbReference>
<dbReference type="SUPFAM" id="SSF51690">
    <property type="entry name" value="Nicotinate/Quinolinate PRTase C-terminal domain-like"/>
    <property type="match status" value="1"/>
</dbReference>
<dbReference type="AlphaFoldDB" id="A0A5E8CGS9"/>
<keyword evidence="2" id="KW-0662">Pyridine nucleotide biosynthesis</keyword>
<evidence type="ECO:0000256" key="2">
    <source>
        <dbReference type="ARBA" id="ARBA00022642"/>
    </source>
</evidence>
<protein>
    <recommendedName>
        <fullName evidence="7">Nicotinamide phosphoribosyltransferase</fullName>
        <ecNumber evidence="6">2.4.2.12</ecNumber>
    </recommendedName>
</protein>
<evidence type="ECO:0000259" key="9">
    <source>
        <dbReference type="Pfam" id="PF04095"/>
    </source>
</evidence>
<name>A0A5E8CGS9_9ZZZZ</name>
<evidence type="ECO:0000256" key="8">
    <source>
        <dbReference type="ARBA" id="ARBA00047835"/>
    </source>
</evidence>
<comment type="catalytic activity">
    <reaction evidence="8">
        <text>beta-nicotinamide D-ribonucleotide + diphosphate = 5-phospho-alpha-D-ribose 1-diphosphate + nicotinamide + H(+)</text>
        <dbReference type="Rhea" id="RHEA:16149"/>
        <dbReference type="ChEBI" id="CHEBI:14649"/>
        <dbReference type="ChEBI" id="CHEBI:15378"/>
        <dbReference type="ChEBI" id="CHEBI:17154"/>
        <dbReference type="ChEBI" id="CHEBI:33019"/>
        <dbReference type="ChEBI" id="CHEBI:58017"/>
        <dbReference type="EC" id="2.4.2.12"/>
    </reaction>
    <physiologicalReaction direction="right-to-left" evidence="8">
        <dbReference type="Rhea" id="RHEA:16151"/>
    </physiologicalReaction>
</comment>
<dbReference type="Pfam" id="PF18127">
    <property type="entry name" value="NAMPT_N"/>
    <property type="match status" value="1"/>
</dbReference>
<evidence type="ECO:0000256" key="4">
    <source>
        <dbReference type="ARBA" id="ARBA00022679"/>
    </source>
</evidence>
<evidence type="ECO:0000256" key="1">
    <source>
        <dbReference type="ARBA" id="ARBA00010897"/>
    </source>
</evidence>
<dbReference type="Pfam" id="PF04095">
    <property type="entry name" value="NAPRTase"/>
    <property type="match status" value="1"/>
</dbReference>
<dbReference type="InterPro" id="IPR013785">
    <property type="entry name" value="Aldolase_TIM"/>
</dbReference>
<dbReference type="GO" id="GO:0009435">
    <property type="term" value="P:NAD+ biosynthetic process"/>
    <property type="evidence" value="ECO:0007669"/>
    <property type="project" value="InterPro"/>
</dbReference>
<evidence type="ECO:0000313" key="11">
    <source>
        <dbReference type="EMBL" id="VVU94623.1"/>
    </source>
</evidence>
<dbReference type="GO" id="GO:0047280">
    <property type="term" value="F:nicotinamide phosphoribosyltransferase activity"/>
    <property type="evidence" value="ECO:0007669"/>
    <property type="project" value="UniProtKB-EC"/>
</dbReference>
<dbReference type="InterPro" id="IPR041529">
    <property type="entry name" value="DUF5598"/>
</dbReference>
<dbReference type="InterPro" id="IPR036068">
    <property type="entry name" value="Nicotinate_pribotase-like_C"/>
</dbReference>
<sequence>MQNIILLTDSYKVTHYNQYPPGTEKVYSYFESRGGKFPEICFFGLQYFIKKYLVGKVVNQDMIDEASEIYSKHFGNDQLFYKEGWEYILNEHNGHLPIRIKSIPEGTILPYKNVLFTMENTDPKCFWLTNFLETLLVQVWYPMTVATNSREQKKIIMKYLKETGSPNLIDFKLHDFGFRGVSSVETAGLGAAAHLTQFLGTDTVAGLTVARNYYGTDCAGFSIPASEHSTITSWGKENELQAFENMLDKYPTGLVACVSDSFDIYKACSELWGEKLKEKILNREGTLVIRPDSGEPKDVDLKILEILGEKFGYNINTKGFKVLNDHVRIIQGDGICYETIIDILEHLKLNGWSADNIAFGSGGGLLQKLNRDTQKCAFKCSMIIVNGKEVPVYKDPITDSGKKSKKGWLSLHNIDDKWLTKSDGEHDFETDLLQKIFEDGNLLVDQKWEEIRERSIIL</sequence>
<proteinExistence type="inferred from homology"/>
<evidence type="ECO:0000256" key="6">
    <source>
        <dbReference type="ARBA" id="ARBA00035024"/>
    </source>
</evidence>
<comment type="similarity">
    <text evidence="1">Belongs to the NAPRTase family.</text>
</comment>
<keyword evidence="4 11" id="KW-0808">Transferase</keyword>
<dbReference type="CDD" id="cd01569">
    <property type="entry name" value="PBEF_like"/>
    <property type="match status" value="1"/>
</dbReference>
<dbReference type="InterPro" id="IPR016471">
    <property type="entry name" value="Nicotinamide_PRibTrfase"/>
</dbReference>
<dbReference type="EMBL" id="CABVLZ010000001">
    <property type="protein sequence ID" value="VVU94623.1"/>
    <property type="molecule type" value="Genomic_DNA"/>
</dbReference>
<accession>A0A5E8CGS9</accession>
<reference evidence="11" key="1">
    <citation type="submission" date="2019-09" db="EMBL/GenBank/DDBJ databases">
        <authorList>
            <person name="Needham M D."/>
        </authorList>
    </citation>
    <scope>NUCLEOTIDE SEQUENCE</scope>
</reference>
<organism evidence="11">
    <name type="scientific">seawater metagenome</name>
    <dbReference type="NCBI Taxonomy" id="1561972"/>
    <lineage>
        <taxon>unclassified sequences</taxon>
        <taxon>metagenomes</taxon>
        <taxon>ecological metagenomes</taxon>
    </lineage>
</organism>
<dbReference type="PIRSF" id="PIRSF005943">
    <property type="entry name" value="NMPRT"/>
    <property type="match status" value="1"/>
</dbReference>
<dbReference type="PANTHER" id="PTHR43816">
    <property type="entry name" value="NICOTINAMIDE PHOSPHORIBOSYLTRANSFERASE"/>
    <property type="match status" value="1"/>
</dbReference>